<dbReference type="CDD" id="cd02933">
    <property type="entry name" value="OYE_like_FMN"/>
    <property type="match status" value="1"/>
</dbReference>
<gene>
    <name evidence="5" type="ORF">GCM10017653_39800</name>
</gene>
<dbReference type="FunFam" id="3.20.20.70:FF:000059">
    <property type="entry name" value="N-ethylmaleimide reductase, FMN-linked"/>
    <property type="match status" value="1"/>
</dbReference>
<sequence>MTDLFSPFDLSGLLLPNRIFMPPLTRSRGPQDAATEQVALYYAQRATAGLIISEGSPISIEGQGYFYNPGIFTPEQVAGWRLVTDSVHSVGGRMFIQLWHVGRISHTSIQANGAEPVSSTDRMAEGSMAFGRDEHGQIGFVPASRPRALATEEIGRVVADFVQAARNAMEAGFDGVELHAANGYLFDQFLNPLINDRSDRYGAATMEGRLRFTLEVVEAVGKAIGPSKVGIRLTPYGVIGSVPLFEDAEKTYLALGKALGERRIAYFHVMDQTGFFNTPVGQKPTSDLIKELLIKWRSVAPNTAILLDGGLTKARANELITNGVIDLAGFGQAFIANPDLVARLRNDWPLNPADRATYYTGGSKGYVDYPPYRSEAQSAGTRRSVSLTLGSDGATSLAIGVSGHASWRGSQT</sequence>
<comment type="cofactor">
    <cofactor evidence="1">
        <name>FMN</name>
        <dbReference type="ChEBI" id="CHEBI:58210"/>
    </cofactor>
</comment>
<comment type="similarity">
    <text evidence="2">Belongs to the NADH:flavin oxidoreductase/NADH oxidase family.</text>
</comment>
<dbReference type="AlphaFoldDB" id="A0A9W6K1C7"/>
<feature type="domain" description="NADH:flavin oxidoreductase/NADH oxidase N-terminal" evidence="4">
    <location>
        <begin position="3"/>
        <end position="350"/>
    </location>
</feature>
<name>A0A9W6K1C7_9HYPH</name>
<proteinExistence type="inferred from homology"/>
<reference evidence="5" key="2">
    <citation type="submission" date="2023-01" db="EMBL/GenBank/DDBJ databases">
        <authorList>
            <person name="Sun Q."/>
            <person name="Evtushenko L."/>
        </authorList>
    </citation>
    <scope>NUCLEOTIDE SEQUENCE</scope>
    <source>
        <strain evidence="5">VKM B-2789</strain>
    </source>
</reference>
<dbReference type="InterPro" id="IPR013785">
    <property type="entry name" value="Aldolase_TIM"/>
</dbReference>
<dbReference type="SUPFAM" id="SSF51395">
    <property type="entry name" value="FMN-linked oxidoreductases"/>
    <property type="match status" value="1"/>
</dbReference>
<dbReference type="InterPro" id="IPR001155">
    <property type="entry name" value="OxRdtase_FMN_N"/>
</dbReference>
<accession>A0A9W6K1C7</accession>
<dbReference type="Gene3D" id="3.20.20.70">
    <property type="entry name" value="Aldolase class I"/>
    <property type="match status" value="1"/>
</dbReference>
<evidence type="ECO:0000259" key="4">
    <source>
        <dbReference type="Pfam" id="PF00724"/>
    </source>
</evidence>
<keyword evidence="3" id="KW-0560">Oxidoreductase</keyword>
<dbReference type="GO" id="GO:0005829">
    <property type="term" value="C:cytosol"/>
    <property type="evidence" value="ECO:0007669"/>
    <property type="project" value="TreeGrafter"/>
</dbReference>
<dbReference type="EMBL" id="BSFM01000017">
    <property type="protein sequence ID" value="GLK85910.1"/>
    <property type="molecule type" value="Genomic_DNA"/>
</dbReference>
<protein>
    <submittedName>
        <fullName evidence="5">Alkene reductase</fullName>
    </submittedName>
</protein>
<dbReference type="GO" id="GO:0010181">
    <property type="term" value="F:FMN binding"/>
    <property type="evidence" value="ECO:0007669"/>
    <property type="project" value="InterPro"/>
</dbReference>
<keyword evidence="6" id="KW-1185">Reference proteome</keyword>
<dbReference type="PANTHER" id="PTHR22893">
    <property type="entry name" value="NADH OXIDOREDUCTASE-RELATED"/>
    <property type="match status" value="1"/>
</dbReference>
<reference evidence="5" key="1">
    <citation type="journal article" date="2014" name="Int. J. Syst. Evol. Microbiol.">
        <title>Complete genome sequence of Corynebacterium casei LMG S-19264T (=DSM 44701T), isolated from a smear-ripened cheese.</title>
        <authorList>
            <consortium name="US DOE Joint Genome Institute (JGI-PGF)"/>
            <person name="Walter F."/>
            <person name="Albersmeier A."/>
            <person name="Kalinowski J."/>
            <person name="Ruckert C."/>
        </authorList>
    </citation>
    <scope>NUCLEOTIDE SEQUENCE</scope>
    <source>
        <strain evidence="5">VKM B-2789</strain>
    </source>
</reference>
<dbReference type="Pfam" id="PF00724">
    <property type="entry name" value="Oxidored_FMN"/>
    <property type="match status" value="1"/>
</dbReference>
<evidence type="ECO:0000256" key="3">
    <source>
        <dbReference type="ARBA" id="ARBA00023002"/>
    </source>
</evidence>
<organism evidence="5 6">
    <name type="scientific">Ancylobacter defluvii</name>
    <dbReference type="NCBI Taxonomy" id="1282440"/>
    <lineage>
        <taxon>Bacteria</taxon>
        <taxon>Pseudomonadati</taxon>
        <taxon>Pseudomonadota</taxon>
        <taxon>Alphaproteobacteria</taxon>
        <taxon>Hyphomicrobiales</taxon>
        <taxon>Xanthobacteraceae</taxon>
        <taxon>Ancylobacter</taxon>
    </lineage>
</organism>
<evidence type="ECO:0000313" key="5">
    <source>
        <dbReference type="EMBL" id="GLK85910.1"/>
    </source>
</evidence>
<dbReference type="RefSeq" id="WP_213359754.1">
    <property type="nucleotide sequence ID" value="NZ_BSFM01000017.1"/>
</dbReference>
<evidence type="ECO:0000313" key="6">
    <source>
        <dbReference type="Proteomes" id="UP001143330"/>
    </source>
</evidence>
<dbReference type="Proteomes" id="UP001143330">
    <property type="component" value="Unassembled WGS sequence"/>
</dbReference>
<evidence type="ECO:0000256" key="1">
    <source>
        <dbReference type="ARBA" id="ARBA00001917"/>
    </source>
</evidence>
<evidence type="ECO:0000256" key="2">
    <source>
        <dbReference type="ARBA" id="ARBA00005979"/>
    </source>
</evidence>
<dbReference type="InterPro" id="IPR045247">
    <property type="entry name" value="Oye-like"/>
</dbReference>
<comment type="caution">
    <text evidence="5">The sequence shown here is derived from an EMBL/GenBank/DDBJ whole genome shotgun (WGS) entry which is preliminary data.</text>
</comment>
<dbReference type="GO" id="GO:0016628">
    <property type="term" value="F:oxidoreductase activity, acting on the CH-CH group of donors, NAD or NADP as acceptor"/>
    <property type="evidence" value="ECO:0007669"/>
    <property type="project" value="UniProtKB-ARBA"/>
</dbReference>
<dbReference type="PANTHER" id="PTHR22893:SF91">
    <property type="entry name" value="NADPH DEHYDROGENASE 2-RELATED"/>
    <property type="match status" value="1"/>
</dbReference>